<accession>U4UL34</accession>
<name>U4UL34_DENPD</name>
<proteinExistence type="predicted"/>
<feature type="compositionally biased region" description="Low complexity" evidence="1">
    <location>
        <begin position="1"/>
        <end position="26"/>
    </location>
</feature>
<protein>
    <submittedName>
        <fullName evidence="2">Uncharacterized protein</fullName>
    </submittedName>
</protein>
<evidence type="ECO:0000256" key="1">
    <source>
        <dbReference type="SAM" id="MobiDB-lite"/>
    </source>
</evidence>
<dbReference type="OrthoDB" id="438440at2759"/>
<dbReference type="AlphaFoldDB" id="U4UL34"/>
<evidence type="ECO:0000313" key="2">
    <source>
        <dbReference type="EMBL" id="ERL90856.1"/>
    </source>
</evidence>
<dbReference type="Proteomes" id="UP000030742">
    <property type="component" value="Unassembled WGS sequence"/>
</dbReference>
<reference evidence="2 3" key="1">
    <citation type="journal article" date="2013" name="Genome Biol.">
        <title>Draft genome of the mountain pine beetle, Dendroctonus ponderosae Hopkins, a major forest pest.</title>
        <authorList>
            <person name="Keeling C.I."/>
            <person name="Yuen M.M."/>
            <person name="Liao N.Y."/>
            <person name="Docking T.R."/>
            <person name="Chan S.K."/>
            <person name="Taylor G.A."/>
            <person name="Palmquist D.L."/>
            <person name="Jackman S.D."/>
            <person name="Nguyen A."/>
            <person name="Li M."/>
            <person name="Henderson H."/>
            <person name="Janes J.K."/>
            <person name="Zhao Y."/>
            <person name="Pandoh P."/>
            <person name="Moore R."/>
            <person name="Sperling F.A."/>
            <person name="Huber D.P."/>
            <person name="Birol I."/>
            <person name="Jones S.J."/>
            <person name="Bohlmann J."/>
        </authorList>
    </citation>
    <scope>NUCLEOTIDE SEQUENCE</scope>
</reference>
<organism evidence="2 3">
    <name type="scientific">Dendroctonus ponderosae</name>
    <name type="common">Mountain pine beetle</name>
    <dbReference type="NCBI Taxonomy" id="77166"/>
    <lineage>
        <taxon>Eukaryota</taxon>
        <taxon>Metazoa</taxon>
        <taxon>Ecdysozoa</taxon>
        <taxon>Arthropoda</taxon>
        <taxon>Hexapoda</taxon>
        <taxon>Insecta</taxon>
        <taxon>Pterygota</taxon>
        <taxon>Neoptera</taxon>
        <taxon>Endopterygota</taxon>
        <taxon>Coleoptera</taxon>
        <taxon>Polyphaga</taxon>
        <taxon>Cucujiformia</taxon>
        <taxon>Curculionidae</taxon>
        <taxon>Scolytinae</taxon>
        <taxon>Dendroctonus</taxon>
    </lineage>
</organism>
<sequence>MLFINNNNRAESSSSSSVSFESASSNKCCGESSKTGGCSKDTLGVLCGAEGRTSSGSDFQSAEDILDNVLTSAGCKEFFNSDPSILEMHHGLLLEGSPPPVYFISSPSTPVYPQVLTPGTPQELDPDIISNLAIDLASDEEHRSIQFLQSKASSSIDSGSVCRTPSDTTKNVTFNPQVITVDTICEANYSPPKPTCAIKRTTGT</sequence>
<gene>
    <name evidence="2" type="ORF">D910_08201</name>
</gene>
<evidence type="ECO:0000313" key="3">
    <source>
        <dbReference type="Proteomes" id="UP000030742"/>
    </source>
</evidence>
<dbReference type="EMBL" id="KB632260">
    <property type="protein sequence ID" value="ERL90856.1"/>
    <property type="molecule type" value="Genomic_DNA"/>
</dbReference>
<feature type="region of interest" description="Disordered" evidence="1">
    <location>
        <begin position="1"/>
        <end position="36"/>
    </location>
</feature>